<dbReference type="GO" id="GO:0005886">
    <property type="term" value="C:plasma membrane"/>
    <property type="evidence" value="ECO:0007669"/>
    <property type="project" value="TreeGrafter"/>
</dbReference>
<evidence type="ECO:0000259" key="13">
    <source>
        <dbReference type="Pfam" id="PF06974"/>
    </source>
</evidence>
<evidence type="ECO:0000256" key="11">
    <source>
        <dbReference type="RuleBase" id="RU361241"/>
    </source>
</evidence>
<dbReference type="Pfam" id="PF06974">
    <property type="entry name" value="WS_DGAT_C"/>
    <property type="match status" value="1"/>
</dbReference>
<dbReference type="InterPro" id="IPR014292">
    <property type="entry name" value="Acyl_transf_WS/DGAT"/>
</dbReference>
<comment type="similarity">
    <text evidence="3 11">Belongs to the long-chain O-acyltransferase family.</text>
</comment>
<gene>
    <name evidence="14" type="ORF">R1CP_15765</name>
</gene>
<evidence type="ECO:0000313" key="15">
    <source>
        <dbReference type="Proteomes" id="UP000186108"/>
    </source>
</evidence>
<evidence type="ECO:0000256" key="8">
    <source>
        <dbReference type="ARBA" id="ARBA00023098"/>
    </source>
</evidence>
<evidence type="ECO:0000256" key="1">
    <source>
        <dbReference type="ARBA" id="ARBA00004771"/>
    </source>
</evidence>
<keyword evidence="5 11" id="KW-0444">Lipid biosynthesis</keyword>
<dbReference type="GO" id="GO:0051701">
    <property type="term" value="P:biological process involved in interaction with host"/>
    <property type="evidence" value="ECO:0007669"/>
    <property type="project" value="TreeGrafter"/>
</dbReference>
<evidence type="ECO:0000256" key="3">
    <source>
        <dbReference type="ARBA" id="ARBA00009587"/>
    </source>
</evidence>
<sequence>MRAGVGGLVPMSPTEAMFVLFESPSHPMHVATLTLFDPPRGTAPGAHAAEMVERLRAHAEVAELFRKRPSRPLHGYPWWRLEKHIELGYHVRHTAVPGEGTMAELLSLVSQMHSMPLDPQHPMWEMHVIEGLTDGRTAVYTKFHLSLTDGASGMRLLHRALTVEPDLHDCPAPWSPSVAAPTRHPSRNPRGVLRSGLVTTRELTATVPTLIRAGYHGLTEEHLTLPLQSPPTIFNAPTGRARKVAARSWPLNQLRRLAACTGAPLDVVVLTMCAGALRAYLLEQYALPEAPLTAMLPVPLDLGESPSIGPGGNRGIGAMVVSLATDEDDPLTRLARIADSVAHTSGIVAALSRTQFQLVSALMLSPIMLDPVRRVLDDIPPPFNVMISYTPGPTRPRYWNGAHLDAVYPIPTLARGQALSITLTSRSGQLHVTVVGDRTAVPHLHRIIGHLDTALTDLDTAARTASP</sequence>
<dbReference type="AlphaFoldDB" id="A0A1B1K5D6"/>
<dbReference type="NCBIfam" id="TIGR02946">
    <property type="entry name" value="acyl_WS_DGAT"/>
    <property type="match status" value="1"/>
</dbReference>
<keyword evidence="9 11" id="KW-0012">Acyltransferase</keyword>
<feature type="domain" description="O-acyltransferase WSD1 C-terminal" evidence="13">
    <location>
        <begin position="313"/>
        <end position="458"/>
    </location>
</feature>
<evidence type="ECO:0000259" key="12">
    <source>
        <dbReference type="Pfam" id="PF03007"/>
    </source>
</evidence>
<dbReference type="PANTHER" id="PTHR31650:SF1">
    <property type="entry name" value="WAX ESTER SYNTHASE_DIACYLGLYCEROL ACYLTRANSFERASE 4-RELATED"/>
    <property type="match status" value="1"/>
</dbReference>
<dbReference type="PANTHER" id="PTHR31650">
    <property type="entry name" value="O-ACYLTRANSFERASE (WSD1-LIKE) FAMILY PROTEIN"/>
    <property type="match status" value="1"/>
</dbReference>
<dbReference type="EMBL" id="CP009111">
    <property type="protein sequence ID" value="ANS27844.1"/>
    <property type="molecule type" value="Genomic_DNA"/>
</dbReference>
<dbReference type="InterPro" id="IPR045034">
    <property type="entry name" value="O-acyltransferase_WSD1-like"/>
</dbReference>
<dbReference type="GO" id="GO:0004144">
    <property type="term" value="F:diacylglycerol O-acyltransferase activity"/>
    <property type="evidence" value="ECO:0007669"/>
    <property type="project" value="UniProtKB-EC"/>
</dbReference>
<evidence type="ECO:0000256" key="4">
    <source>
        <dbReference type="ARBA" id="ARBA00013244"/>
    </source>
</evidence>
<evidence type="ECO:0000256" key="7">
    <source>
        <dbReference type="ARBA" id="ARBA00022798"/>
    </source>
</evidence>
<dbReference type="GO" id="GO:0006071">
    <property type="term" value="P:glycerol metabolic process"/>
    <property type="evidence" value="ECO:0007669"/>
    <property type="project" value="UniProtKB-KW"/>
</dbReference>
<evidence type="ECO:0000256" key="9">
    <source>
        <dbReference type="ARBA" id="ARBA00023315"/>
    </source>
</evidence>
<dbReference type="GO" id="GO:0001666">
    <property type="term" value="P:response to hypoxia"/>
    <property type="evidence" value="ECO:0007669"/>
    <property type="project" value="TreeGrafter"/>
</dbReference>
<dbReference type="UniPathway" id="UPA00282"/>
<comment type="pathway">
    <text evidence="1 11">Glycerolipid metabolism; triacylglycerol biosynthesis.</text>
</comment>
<comment type="pathway">
    <text evidence="2">Lipid metabolism.</text>
</comment>
<name>A0A1B1K5D6_RHOOP</name>
<feature type="domain" description="O-acyltransferase WSD1-like N-terminal" evidence="12">
    <location>
        <begin position="11"/>
        <end position="265"/>
    </location>
</feature>
<protein>
    <recommendedName>
        <fullName evidence="4 11">Diacylglycerol O-acyltransferase</fullName>
        <ecNumber evidence="4 11">2.3.1.20</ecNumber>
    </recommendedName>
</protein>
<dbReference type="PATRIC" id="fig|37919.13.peg.3238"/>
<keyword evidence="8 11" id="KW-0443">Lipid metabolism</keyword>
<dbReference type="GO" id="GO:0019432">
    <property type="term" value="P:triglyceride biosynthetic process"/>
    <property type="evidence" value="ECO:0007669"/>
    <property type="project" value="UniProtKB-UniPathway"/>
</dbReference>
<reference evidence="14 15" key="1">
    <citation type="submission" date="2014-07" db="EMBL/GenBank/DDBJ databases">
        <authorList>
            <person name="Zhang J.E."/>
            <person name="Yang H."/>
            <person name="Guo J."/>
            <person name="Deng Z."/>
            <person name="Luo H."/>
            <person name="Luo M."/>
            <person name="Zhao B."/>
        </authorList>
    </citation>
    <scope>NUCLEOTIDE SEQUENCE [LARGE SCALE GENOMIC DNA]</scope>
    <source>
        <strain evidence="14 15">1CP</strain>
    </source>
</reference>
<organism evidence="14 15">
    <name type="scientific">Rhodococcus opacus</name>
    <name type="common">Nocardia opaca</name>
    <dbReference type="NCBI Taxonomy" id="37919"/>
    <lineage>
        <taxon>Bacteria</taxon>
        <taxon>Bacillati</taxon>
        <taxon>Actinomycetota</taxon>
        <taxon>Actinomycetes</taxon>
        <taxon>Mycobacteriales</taxon>
        <taxon>Nocardiaceae</taxon>
        <taxon>Rhodococcus</taxon>
    </lineage>
</organism>
<dbReference type="SUPFAM" id="SSF52777">
    <property type="entry name" value="CoA-dependent acyltransferases"/>
    <property type="match status" value="1"/>
</dbReference>
<dbReference type="InterPro" id="IPR004255">
    <property type="entry name" value="O-acyltransferase_WSD1_N"/>
</dbReference>
<dbReference type="EC" id="2.3.1.20" evidence="4 11"/>
<evidence type="ECO:0000256" key="10">
    <source>
        <dbReference type="ARBA" id="ARBA00048109"/>
    </source>
</evidence>
<accession>A0A1B1K5D6</accession>
<evidence type="ECO:0000313" key="14">
    <source>
        <dbReference type="EMBL" id="ANS27844.1"/>
    </source>
</evidence>
<proteinExistence type="inferred from homology"/>
<keyword evidence="7 11" id="KW-0319">Glycerol metabolism</keyword>
<dbReference type="InterPro" id="IPR009721">
    <property type="entry name" value="O-acyltransferase_WSD1_C"/>
</dbReference>
<dbReference type="Pfam" id="PF03007">
    <property type="entry name" value="WS_DGAT_cat"/>
    <property type="match status" value="1"/>
</dbReference>
<evidence type="ECO:0000256" key="6">
    <source>
        <dbReference type="ARBA" id="ARBA00022679"/>
    </source>
</evidence>
<dbReference type="Proteomes" id="UP000186108">
    <property type="component" value="Chromosome"/>
</dbReference>
<evidence type="ECO:0000256" key="2">
    <source>
        <dbReference type="ARBA" id="ARBA00005189"/>
    </source>
</evidence>
<comment type="catalytic activity">
    <reaction evidence="10 11">
        <text>an acyl-CoA + a 1,2-diacyl-sn-glycerol = a triacyl-sn-glycerol + CoA</text>
        <dbReference type="Rhea" id="RHEA:10868"/>
        <dbReference type="ChEBI" id="CHEBI:17815"/>
        <dbReference type="ChEBI" id="CHEBI:57287"/>
        <dbReference type="ChEBI" id="CHEBI:58342"/>
        <dbReference type="ChEBI" id="CHEBI:64615"/>
        <dbReference type="EC" id="2.3.1.20"/>
    </reaction>
</comment>
<dbReference type="GO" id="GO:0071731">
    <property type="term" value="P:response to nitric oxide"/>
    <property type="evidence" value="ECO:0007669"/>
    <property type="project" value="TreeGrafter"/>
</dbReference>
<evidence type="ECO:0000256" key="5">
    <source>
        <dbReference type="ARBA" id="ARBA00022516"/>
    </source>
</evidence>
<keyword evidence="6 11" id="KW-0808">Transferase</keyword>